<keyword evidence="1" id="KW-1133">Transmembrane helix</keyword>
<dbReference type="InParanoid" id="D8TVB7"/>
<dbReference type="OrthoDB" id="196782at2759"/>
<dbReference type="eggNOG" id="ENOG502S5UD">
    <property type="taxonomic scope" value="Eukaryota"/>
</dbReference>
<dbReference type="AlphaFoldDB" id="D8TVB7"/>
<keyword evidence="3" id="KW-1185">Reference proteome</keyword>
<accession>D8TVB7</accession>
<reference evidence="2 3" key="1">
    <citation type="journal article" date="2010" name="Science">
        <title>Genomic analysis of organismal complexity in the multicellular green alga Volvox carteri.</title>
        <authorList>
            <person name="Prochnik S.E."/>
            <person name="Umen J."/>
            <person name="Nedelcu A.M."/>
            <person name="Hallmann A."/>
            <person name="Miller S.M."/>
            <person name="Nishii I."/>
            <person name="Ferris P."/>
            <person name="Kuo A."/>
            <person name="Mitros T."/>
            <person name="Fritz-Laylin L.K."/>
            <person name="Hellsten U."/>
            <person name="Chapman J."/>
            <person name="Simakov O."/>
            <person name="Rensing S.A."/>
            <person name="Terry A."/>
            <person name="Pangilinan J."/>
            <person name="Kapitonov V."/>
            <person name="Jurka J."/>
            <person name="Salamov A."/>
            <person name="Shapiro H."/>
            <person name="Schmutz J."/>
            <person name="Grimwood J."/>
            <person name="Lindquist E."/>
            <person name="Lucas S."/>
            <person name="Grigoriev I.V."/>
            <person name="Schmitt R."/>
            <person name="Kirk D."/>
            <person name="Rokhsar D.S."/>
        </authorList>
    </citation>
    <scope>NUCLEOTIDE SEQUENCE [LARGE SCALE GENOMIC DNA]</scope>
    <source>
        <strain evidence="3">f. Nagariensis / Eve</strain>
    </source>
</reference>
<keyword evidence="1" id="KW-0812">Transmembrane</keyword>
<sequence>VEAWLEGNGNTASRRILEDQLPNKTCIYFAWSVLATEAAVVATKPCCKAAAATAAAASGAPVAATLPDAVIYTVVASAAYTTLCFVAMALFPRKSARLFSSFWPFIPLSLAYLALLISSWSPDTLQIMMPGSLAAGFSGGFNPQFFPRLEGICTLFSRLGVTASWVLHVLVINLFAGRWCLLDGLRLGIPTSHSVLLCSVFGPLGLLSHFLTKLSFSYPTGGPLFKIQLTYSI</sequence>
<dbReference type="RefSeq" id="XP_002950349.1">
    <property type="nucleotide sequence ID" value="XM_002950303.1"/>
</dbReference>
<dbReference type="KEGG" id="vcn:VOLCADRAFT_117581"/>
<dbReference type="Proteomes" id="UP000001058">
    <property type="component" value="Unassembled WGS sequence"/>
</dbReference>
<proteinExistence type="predicted"/>
<dbReference type="PANTHER" id="PTHR34543">
    <property type="entry name" value="PROTEIN ABA DEFICIENT 4, CHLOROPLASTIC"/>
    <property type="match status" value="1"/>
</dbReference>
<evidence type="ECO:0000256" key="1">
    <source>
        <dbReference type="SAM" id="Phobius"/>
    </source>
</evidence>
<dbReference type="Pfam" id="PF14108">
    <property type="entry name" value="ABA4-like"/>
    <property type="match status" value="1"/>
</dbReference>
<protein>
    <submittedName>
        <fullName evidence="2">Uncharacterized protein</fullName>
    </submittedName>
</protein>
<dbReference type="InterPro" id="IPR025461">
    <property type="entry name" value="ABA4-like"/>
</dbReference>
<feature type="transmembrane region" description="Helical" evidence="1">
    <location>
        <begin position="102"/>
        <end position="120"/>
    </location>
</feature>
<feature type="transmembrane region" description="Helical" evidence="1">
    <location>
        <begin position="69"/>
        <end position="90"/>
    </location>
</feature>
<evidence type="ECO:0000313" key="2">
    <source>
        <dbReference type="EMBL" id="EFJ48550.1"/>
    </source>
</evidence>
<feature type="transmembrane region" description="Helical" evidence="1">
    <location>
        <begin position="194"/>
        <end position="211"/>
    </location>
</feature>
<name>D8TVB7_VOLCA</name>
<dbReference type="PANTHER" id="PTHR34543:SF1">
    <property type="entry name" value="PROTEIN ABA DEFICIENT 4, CHLOROPLASTIC"/>
    <property type="match status" value="1"/>
</dbReference>
<feature type="transmembrane region" description="Helical" evidence="1">
    <location>
        <begin position="165"/>
        <end position="182"/>
    </location>
</feature>
<dbReference type="EMBL" id="GL378339">
    <property type="protein sequence ID" value="EFJ48550.1"/>
    <property type="molecule type" value="Genomic_DNA"/>
</dbReference>
<dbReference type="GeneID" id="9617516"/>
<organism evidence="3">
    <name type="scientific">Volvox carteri f. nagariensis</name>
    <dbReference type="NCBI Taxonomy" id="3068"/>
    <lineage>
        <taxon>Eukaryota</taxon>
        <taxon>Viridiplantae</taxon>
        <taxon>Chlorophyta</taxon>
        <taxon>core chlorophytes</taxon>
        <taxon>Chlorophyceae</taxon>
        <taxon>CS clade</taxon>
        <taxon>Chlamydomonadales</taxon>
        <taxon>Volvocaceae</taxon>
        <taxon>Volvox</taxon>
    </lineage>
</organism>
<dbReference type="FunCoup" id="D8TVB7">
    <property type="interactions" value="162"/>
</dbReference>
<gene>
    <name evidence="2" type="ORF">VOLCADRAFT_117581</name>
</gene>
<feature type="non-terminal residue" evidence="2">
    <location>
        <position position="1"/>
    </location>
</feature>
<evidence type="ECO:0000313" key="3">
    <source>
        <dbReference type="Proteomes" id="UP000001058"/>
    </source>
</evidence>
<keyword evidence="1" id="KW-0472">Membrane</keyword>